<keyword evidence="4 7" id="KW-0812">Transmembrane</keyword>
<dbReference type="PANTHER" id="PTHR34702">
    <property type="entry name" value="NA(+)/H(+) ANTIPORTER SUBUNIT F1"/>
    <property type="match status" value="1"/>
</dbReference>
<feature type="transmembrane region" description="Helical" evidence="7">
    <location>
        <begin position="38"/>
        <end position="58"/>
    </location>
</feature>
<keyword evidence="2" id="KW-0813">Transport</keyword>
<keyword evidence="6 7" id="KW-0472">Membrane</keyword>
<comment type="subcellular location">
    <subcellularLocation>
        <location evidence="1">Cell membrane</location>
        <topology evidence="1">Multi-pass membrane protein</topology>
    </subcellularLocation>
</comment>
<feature type="transmembrane region" description="Helical" evidence="7">
    <location>
        <begin position="64"/>
        <end position="83"/>
    </location>
</feature>
<evidence type="ECO:0000256" key="4">
    <source>
        <dbReference type="ARBA" id="ARBA00022692"/>
    </source>
</evidence>
<accession>A0A7C4H9R4</accession>
<evidence type="ECO:0000313" key="8">
    <source>
        <dbReference type="EMBL" id="HGM59065.1"/>
    </source>
</evidence>
<keyword evidence="3" id="KW-1003">Cell membrane</keyword>
<evidence type="ECO:0000256" key="1">
    <source>
        <dbReference type="ARBA" id="ARBA00004651"/>
    </source>
</evidence>
<evidence type="ECO:0000256" key="2">
    <source>
        <dbReference type="ARBA" id="ARBA00022448"/>
    </source>
</evidence>
<dbReference type="Pfam" id="PF04066">
    <property type="entry name" value="MrpF_PhaF"/>
    <property type="match status" value="1"/>
</dbReference>
<gene>
    <name evidence="9" type="ORF">ENU09_00030</name>
    <name evidence="8" type="ORF">ENU14_05750</name>
</gene>
<protein>
    <submittedName>
        <fullName evidence="8">pH regulation protein F</fullName>
    </submittedName>
</protein>
<dbReference type="GO" id="GO:0005886">
    <property type="term" value="C:plasma membrane"/>
    <property type="evidence" value="ECO:0007669"/>
    <property type="project" value="UniProtKB-SubCell"/>
</dbReference>
<evidence type="ECO:0000256" key="7">
    <source>
        <dbReference type="SAM" id="Phobius"/>
    </source>
</evidence>
<evidence type="ECO:0000256" key="6">
    <source>
        <dbReference type="ARBA" id="ARBA00023136"/>
    </source>
</evidence>
<sequence length="93" mass="10449">MNIVIIDTVLKITIPIFITAFILYIYRAIKGPTISDQILAIDAMSYDLAVFFVVLSILLKNPVLVGVALVLALWIYALDIYVAKFLEKREMGD</sequence>
<dbReference type="EMBL" id="DTBE01000001">
    <property type="protein sequence ID" value="HGQ59103.1"/>
    <property type="molecule type" value="Genomic_DNA"/>
</dbReference>
<feature type="transmembrane region" description="Helical" evidence="7">
    <location>
        <begin position="6"/>
        <end position="26"/>
    </location>
</feature>
<dbReference type="GO" id="GO:0015385">
    <property type="term" value="F:sodium:proton antiporter activity"/>
    <property type="evidence" value="ECO:0007669"/>
    <property type="project" value="TreeGrafter"/>
</dbReference>
<name>A0A7C4H9R4_STAMA</name>
<evidence type="ECO:0000256" key="5">
    <source>
        <dbReference type="ARBA" id="ARBA00022989"/>
    </source>
</evidence>
<keyword evidence="5 7" id="KW-1133">Transmembrane helix</keyword>
<proteinExistence type="predicted"/>
<dbReference type="EMBL" id="DTBJ01000051">
    <property type="protein sequence ID" value="HGM59065.1"/>
    <property type="molecule type" value="Genomic_DNA"/>
</dbReference>
<reference evidence="8" key="1">
    <citation type="journal article" date="2020" name="mSystems">
        <title>Genome- and Community-Level Interaction Insights into Carbon Utilization and Element Cycling Functions of Hydrothermarchaeota in Hydrothermal Sediment.</title>
        <authorList>
            <person name="Zhou Z."/>
            <person name="Liu Y."/>
            <person name="Xu W."/>
            <person name="Pan J."/>
            <person name="Luo Z.H."/>
            <person name="Li M."/>
        </authorList>
    </citation>
    <scope>NUCLEOTIDE SEQUENCE [LARGE SCALE GENOMIC DNA]</scope>
    <source>
        <strain evidence="9">SpSt-638</strain>
        <strain evidence="8">SpSt-642</strain>
    </source>
</reference>
<organism evidence="8">
    <name type="scientific">Staphylothermus marinus</name>
    <dbReference type="NCBI Taxonomy" id="2280"/>
    <lineage>
        <taxon>Archaea</taxon>
        <taxon>Thermoproteota</taxon>
        <taxon>Thermoprotei</taxon>
        <taxon>Desulfurococcales</taxon>
        <taxon>Desulfurococcaceae</taxon>
        <taxon>Staphylothermus</taxon>
    </lineage>
</organism>
<dbReference type="InterPro" id="IPR007208">
    <property type="entry name" value="MrpF/PhaF-like"/>
</dbReference>
<dbReference type="AlphaFoldDB" id="A0A7C4H9R4"/>
<comment type="caution">
    <text evidence="8">The sequence shown here is derived from an EMBL/GenBank/DDBJ whole genome shotgun (WGS) entry which is preliminary data.</text>
</comment>
<dbReference type="PANTHER" id="PTHR34702:SF1">
    <property type="entry name" value="NA(+)_H(+) ANTIPORTER SUBUNIT F"/>
    <property type="match status" value="1"/>
</dbReference>
<evidence type="ECO:0000313" key="9">
    <source>
        <dbReference type="EMBL" id="HGQ59103.1"/>
    </source>
</evidence>
<evidence type="ECO:0000256" key="3">
    <source>
        <dbReference type="ARBA" id="ARBA00022475"/>
    </source>
</evidence>